<dbReference type="GO" id="GO:0016810">
    <property type="term" value="F:hydrolase activity, acting on carbon-nitrogen (but not peptide) bonds"/>
    <property type="evidence" value="ECO:0007669"/>
    <property type="project" value="InterPro"/>
</dbReference>
<feature type="domain" description="Amidohydrolase 3" evidence="1">
    <location>
        <begin position="43"/>
        <end position="509"/>
    </location>
</feature>
<dbReference type="Pfam" id="PF07969">
    <property type="entry name" value="Amidohydro_3"/>
    <property type="match status" value="1"/>
</dbReference>
<dbReference type="Proteomes" id="UP000003157">
    <property type="component" value="Unassembled WGS sequence"/>
</dbReference>
<comment type="caution">
    <text evidence="2">The sequence shown here is derived from an EMBL/GenBank/DDBJ whole genome shotgun (WGS) entry which is preliminary data.</text>
</comment>
<proteinExistence type="predicted"/>
<dbReference type="eggNOG" id="COG1574">
    <property type="taxonomic scope" value="Bacteria"/>
</dbReference>
<keyword evidence="3" id="KW-1185">Reference proteome</keyword>
<evidence type="ECO:0000313" key="2">
    <source>
        <dbReference type="EMBL" id="EFW04780.1"/>
    </source>
</evidence>
<dbReference type="InterPro" id="IPR013108">
    <property type="entry name" value="Amidohydro_3"/>
</dbReference>
<dbReference type="Gene3D" id="3.10.310.70">
    <property type="match status" value="1"/>
</dbReference>
<organism evidence="2 3">
    <name type="scientific">Coprobacillus cateniformis</name>
    <dbReference type="NCBI Taxonomy" id="100884"/>
    <lineage>
        <taxon>Bacteria</taxon>
        <taxon>Bacillati</taxon>
        <taxon>Bacillota</taxon>
        <taxon>Erysipelotrichia</taxon>
        <taxon>Erysipelotrichales</taxon>
        <taxon>Coprobacillaceae</taxon>
        <taxon>Coprobacillus</taxon>
    </lineage>
</organism>
<evidence type="ECO:0000259" key="1">
    <source>
        <dbReference type="Pfam" id="PF07969"/>
    </source>
</evidence>
<name>E7GAW4_9FIRM</name>
<dbReference type="CDD" id="cd01300">
    <property type="entry name" value="YtcJ_like"/>
    <property type="match status" value="1"/>
</dbReference>
<dbReference type="InterPro" id="IPR032466">
    <property type="entry name" value="Metal_Hydrolase"/>
</dbReference>
<dbReference type="PANTHER" id="PTHR22642">
    <property type="entry name" value="IMIDAZOLONEPROPIONASE"/>
    <property type="match status" value="1"/>
</dbReference>
<dbReference type="InterPro" id="IPR033932">
    <property type="entry name" value="YtcJ-like"/>
</dbReference>
<dbReference type="InterPro" id="IPR011059">
    <property type="entry name" value="Metal-dep_hydrolase_composite"/>
</dbReference>
<protein>
    <recommendedName>
        <fullName evidence="1">Amidohydrolase 3 domain-containing protein</fullName>
    </recommendedName>
</protein>
<dbReference type="STRING" id="100884.GCA_000269565_02001"/>
<gene>
    <name evidence="2" type="ORF">HMPREF9488_01904</name>
</gene>
<evidence type="ECO:0000313" key="3">
    <source>
        <dbReference type="Proteomes" id="UP000003157"/>
    </source>
</evidence>
<dbReference type="AlphaFoldDB" id="E7GAW4"/>
<accession>E7GAW4</accession>
<dbReference type="SUPFAM" id="SSF51338">
    <property type="entry name" value="Composite domain of metallo-dependent hydrolases"/>
    <property type="match status" value="1"/>
</dbReference>
<reference evidence="2 3" key="1">
    <citation type="submission" date="2010-12" db="EMBL/GenBank/DDBJ databases">
        <title>The Genome Sequence of Coprobacillus sp. strain 29_1.</title>
        <authorList>
            <consortium name="The Broad Institute Genome Sequencing Platform"/>
            <person name="Earl A."/>
            <person name="Ward D."/>
            <person name="Feldgarden M."/>
            <person name="Gevers D."/>
            <person name="Daigneault M."/>
            <person name="Sibley C.D."/>
            <person name="White A."/>
            <person name="Strauss J."/>
            <person name="Allen-Vercoe E."/>
            <person name="Young S.K."/>
            <person name="Zeng Q."/>
            <person name="Gargeya S."/>
            <person name="Fitzgerald M."/>
            <person name="Haas B."/>
            <person name="Abouelleil A."/>
            <person name="Alvarado L."/>
            <person name="Arachchi H.M."/>
            <person name="Berlin A."/>
            <person name="Brown A."/>
            <person name="Chapman S.B."/>
            <person name="Chen Z."/>
            <person name="Dunbar C."/>
            <person name="Freedman E."/>
            <person name="Gearin G."/>
            <person name="Gellesch M."/>
            <person name="Goldberg J."/>
            <person name="Griggs A."/>
            <person name="Gujja S."/>
            <person name="Heilman E."/>
            <person name="Heiman D."/>
            <person name="Howarth C."/>
            <person name="Larson L."/>
            <person name="Lui A."/>
            <person name="MacDonald P.J.P."/>
            <person name="Mehta T."/>
            <person name="Montmayeur A."/>
            <person name="Murphy C."/>
            <person name="Neiman D."/>
            <person name="Pearson M."/>
            <person name="Priest M."/>
            <person name="Roberts A."/>
            <person name="Saif S."/>
            <person name="Shea T."/>
            <person name="Shenoy N."/>
            <person name="Sisk P."/>
            <person name="Stolte C."/>
            <person name="Sykes S."/>
            <person name="White J."/>
            <person name="Yandava C."/>
            <person name="Nusbaum C."/>
            <person name="Birren B."/>
        </authorList>
    </citation>
    <scope>NUCLEOTIDE SEQUENCE [LARGE SCALE GENOMIC DNA]</scope>
    <source>
        <strain evidence="2 3">29_1</strain>
    </source>
</reference>
<dbReference type="GeneID" id="78229850"/>
<dbReference type="Gene3D" id="2.30.40.10">
    <property type="entry name" value="Urease, subunit C, domain 1"/>
    <property type="match status" value="1"/>
</dbReference>
<dbReference type="RefSeq" id="WP_008789006.1">
    <property type="nucleotide sequence ID" value="NZ_AKCB01000001.1"/>
</dbReference>
<dbReference type="EMBL" id="ADKX01000033">
    <property type="protein sequence ID" value="EFW04780.1"/>
    <property type="molecule type" value="Genomic_DNA"/>
</dbReference>
<dbReference type="PANTHER" id="PTHR22642:SF2">
    <property type="entry name" value="PROTEIN LONG AFTER FAR-RED 3"/>
    <property type="match status" value="1"/>
</dbReference>
<sequence length="524" mass="59854">MKTIYTNGVIISLEDYSGNALVEENGKIINIGNYQELYEKGMKVVDLEGHTLIPAFIDSHSHISGYATSLLQVALDDCQSIQDVQKVIHKYIEENQIKNDEFIMCKGYDHHKLKEKRHITKQELDTFSQDIPIIIQHQTGHCGVMNSNALKKLNIQKETKSPEGGKIDFDTGFLEETAFTYYLQKAPMASLESLKKAYLKAQQTYASYGITTAQDGMIVDALKNIYHMLIQDHIFYIDVVGYPGFDAHDFMKDFQNHIKKYMNNFKIGGYKMFLDGSPQNKTAWTISPYVDGTYGYPTLTDEQLKNNLIKAVQEDMQVLVHCNGDQAVQHYMDQYQRVHQQDIRPVIIHAQMMRPEQMNQAKDLHMIPSFFLSHVYYFGDIHKENMGVQRAQSISPLQSALKHHLCFTMHTDAPVIQPNMIESLHIAVNRETQSDDILGKEECIEPLEALKALTIHGAYQYFEENEKGSLKIGKKADMVILSENPLTIDKKKIKDIKVLKTIKDGQVIFDSQEGINVSQTTNIF</sequence>
<dbReference type="SUPFAM" id="SSF51556">
    <property type="entry name" value="Metallo-dependent hydrolases"/>
    <property type="match status" value="1"/>
</dbReference>
<dbReference type="HOGENOM" id="CLU_009942_2_1_9"/>
<dbReference type="Gene3D" id="3.20.20.140">
    <property type="entry name" value="Metal-dependent hydrolases"/>
    <property type="match status" value="1"/>
</dbReference>
<dbReference type="OrthoDB" id="9767366at2"/>